<reference evidence="3 4" key="1">
    <citation type="submission" date="2021-06" db="EMBL/GenBank/DDBJ databases">
        <authorList>
            <person name="Palmer J.M."/>
        </authorList>
    </citation>
    <scope>NUCLEOTIDE SEQUENCE [LARGE SCALE GENOMIC DNA]</scope>
    <source>
        <strain evidence="4">if_2019</strain>
        <tissue evidence="3">Muscle</tissue>
    </source>
</reference>
<evidence type="ECO:0000313" key="4">
    <source>
        <dbReference type="Proteomes" id="UP001482620"/>
    </source>
</evidence>
<name>A0ABV0TRU2_9TELE</name>
<sequence length="80" mass="9042">DYVKTISPATGDIQGYWIGLRAVEGRWKWIDGSDLTNQAWIQQQPATDGQCVTALLDQEWKSVRCNESNAWICEKKALSV</sequence>
<dbReference type="PROSITE" id="PS50041">
    <property type="entry name" value="C_TYPE_LECTIN_2"/>
    <property type="match status" value="1"/>
</dbReference>
<dbReference type="InterPro" id="IPR016186">
    <property type="entry name" value="C-type_lectin-like/link_sf"/>
</dbReference>
<evidence type="ECO:0000259" key="2">
    <source>
        <dbReference type="PROSITE" id="PS50041"/>
    </source>
</evidence>
<dbReference type="Gene3D" id="3.10.100.10">
    <property type="entry name" value="Mannose-Binding Protein A, subunit A"/>
    <property type="match status" value="1"/>
</dbReference>
<dbReference type="CDD" id="cd00037">
    <property type="entry name" value="CLECT"/>
    <property type="match status" value="1"/>
</dbReference>
<dbReference type="PANTHER" id="PTHR22803">
    <property type="entry name" value="MANNOSE, PHOSPHOLIPASE, LECTIN RECEPTOR RELATED"/>
    <property type="match status" value="1"/>
</dbReference>
<keyword evidence="4" id="KW-1185">Reference proteome</keyword>
<keyword evidence="1" id="KW-1015">Disulfide bond</keyword>
<comment type="caution">
    <text evidence="3">The sequence shown here is derived from an EMBL/GenBank/DDBJ whole genome shotgun (WGS) entry which is preliminary data.</text>
</comment>
<dbReference type="InterPro" id="IPR001304">
    <property type="entry name" value="C-type_lectin-like"/>
</dbReference>
<dbReference type="InterPro" id="IPR016187">
    <property type="entry name" value="CTDL_fold"/>
</dbReference>
<dbReference type="InterPro" id="IPR050111">
    <property type="entry name" value="C-type_lectin/snaclec_domain"/>
</dbReference>
<dbReference type="InterPro" id="IPR018378">
    <property type="entry name" value="C-type_lectin_CS"/>
</dbReference>
<evidence type="ECO:0000256" key="1">
    <source>
        <dbReference type="ARBA" id="ARBA00023157"/>
    </source>
</evidence>
<dbReference type="EMBL" id="JAHRIQ010043011">
    <property type="protein sequence ID" value="MEQ2235025.1"/>
    <property type="molecule type" value="Genomic_DNA"/>
</dbReference>
<proteinExistence type="predicted"/>
<dbReference type="Pfam" id="PF00059">
    <property type="entry name" value="Lectin_C"/>
    <property type="match status" value="1"/>
</dbReference>
<dbReference type="SUPFAM" id="SSF56436">
    <property type="entry name" value="C-type lectin-like"/>
    <property type="match status" value="1"/>
</dbReference>
<accession>A0ABV0TRU2</accession>
<evidence type="ECO:0000313" key="3">
    <source>
        <dbReference type="EMBL" id="MEQ2235025.1"/>
    </source>
</evidence>
<dbReference type="Proteomes" id="UP001482620">
    <property type="component" value="Unassembled WGS sequence"/>
</dbReference>
<protein>
    <recommendedName>
        <fullName evidence="2">C-type lectin domain-containing protein</fullName>
    </recommendedName>
</protein>
<gene>
    <name evidence="3" type="ORF">ILYODFUR_037430</name>
</gene>
<dbReference type="PROSITE" id="PS00615">
    <property type="entry name" value="C_TYPE_LECTIN_1"/>
    <property type="match status" value="1"/>
</dbReference>
<feature type="domain" description="C-type lectin" evidence="2">
    <location>
        <begin position="1"/>
        <end position="74"/>
    </location>
</feature>
<feature type="non-terminal residue" evidence="3">
    <location>
        <position position="1"/>
    </location>
</feature>
<organism evidence="3 4">
    <name type="scientific">Ilyodon furcidens</name>
    <name type="common">goldbreast splitfin</name>
    <dbReference type="NCBI Taxonomy" id="33524"/>
    <lineage>
        <taxon>Eukaryota</taxon>
        <taxon>Metazoa</taxon>
        <taxon>Chordata</taxon>
        <taxon>Craniata</taxon>
        <taxon>Vertebrata</taxon>
        <taxon>Euteleostomi</taxon>
        <taxon>Actinopterygii</taxon>
        <taxon>Neopterygii</taxon>
        <taxon>Teleostei</taxon>
        <taxon>Neoteleostei</taxon>
        <taxon>Acanthomorphata</taxon>
        <taxon>Ovalentaria</taxon>
        <taxon>Atherinomorphae</taxon>
        <taxon>Cyprinodontiformes</taxon>
        <taxon>Goodeidae</taxon>
        <taxon>Ilyodon</taxon>
    </lineage>
</organism>